<evidence type="ECO:0000259" key="10">
    <source>
        <dbReference type="Pfam" id="PF00768"/>
    </source>
</evidence>
<dbReference type="GO" id="GO:0008360">
    <property type="term" value="P:regulation of cell shape"/>
    <property type="evidence" value="ECO:0007669"/>
    <property type="project" value="UniProtKB-KW"/>
</dbReference>
<evidence type="ECO:0000313" key="11">
    <source>
        <dbReference type="EMBL" id="QIB70578.1"/>
    </source>
</evidence>
<dbReference type="AlphaFoldDB" id="A0A858BZK1"/>
<evidence type="ECO:0000256" key="7">
    <source>
        <dbReference type="PIRSR" id="PIRSR618044-1"/>
    </source>
</evidence>
<keyword evidence="11" id="KW-0645">Protease</keyword>
<evidence type="ECO:0000256" key="3">
    <source>
        <dbReference type="ARBA" id="ARBA00022801"/>
    </source>
</evidence>
<feature type="binding site" evidence="8">
    <location>
        <position position="254"/>
    </location>
    <ligand>
        <name>substrate</name>
    </ligand>
</feature>
<dbReference type="KEGG" id="abut:Ami103574_15315"/>
<proteinExistence type="inferred from homology"/>
<feature type="active site" evidence="7">
    <location>
        <position position="148"/>
    </location>
</feature>
<dbReference type="RefSeq" id="WP_163067813.1">
    <property type="nucleotide sequence ID" value="NZ_CP048649.1"/>
</dbReference>
<evidence type="ECO:0000256" key="9">
    <source>
        <dbReference type="RuleBase" id="RU004016"/>
    </source>
</evidence>
<dbReference type="SUPFAM" id="SSF56601">
    <property type="entry name" value="beta-lactamase/transpeptidase-like"/>
    <property type="match status" value="1"/>
</dbReference>
<dbReference type="GO" id="GO:0006508">
    <property type="term" value="P:proteolysis"/>
    <property type="evidence" value="ECO:0007669"/>
    <property type="project" value="InterPro"/>
</dbReference>
<feature type="domain" description="Peptidase S11 D-alanyl-D-alanine carboxypeptidase A N-terminal" evidence="10">
    <location>
        <begin position="55"/>
        <end position="284"/>
    </location>
</feature>
<evidence type="ECO:0000256" key="5">
    <source>
        <dbReference type="ARBA" id="ARBA00022984"/>
    </source>
</evidence>
<evidence type="ECO:0000256" key="4">
    <source>
        <dbReference type="ARBA" id="ARBA00022960"/>
    </source>
</evidence>
<name>A0A858BZK1_9FIRM</name>
<dbReference type="PRINTS" id="PR00725">
    <property type="entry name" value="DADACBPTASE1"/>
</dbReference>
<keyword evidence="5" id="KW-0573">Peptidoglycan synthesis</keyword>
<dbReference type="Pfam" id="PF00768">
    <property type="entry name" value="Peptidase_S11"/>
    <property type="match status" value="1"/>
</dbReference>
<dbReference type="EMBL" id="CP048649">
    <property type="protein sequence ID" value="QIB70578.1"/>
    <property type="molecule type" value="Genomic_DNA"/>
</dbReference>
<dbReference type="GO" id="GO:0009252">
    <property type="term" value="P:peptidoglycan biosynthetic process"/>
    <property type="evidence" value="ECO:0007669"/>
    <property type="project" value="UniProtKB-KW"/>
</dbReference>
<keyword evidence="3" id="KW-0378">Hydrolase</keyword>
<dbReference type="GO" id="GO:0009002">
    <property type="term" value="F:serine-type D-Ala-D-Ala carboxypeptidase activity"/>
    <property type="evidence" value="ECO:0007669"/>
    <property type="project" value="InterPro"/>
</dbReference>
<dbReference type="InterPro" id="IPR001967">
    <property type="entry name" value="Peptidase_S11_N"/>
</dbReference>
<sequence length="302" mass="33237">MKLRKFKGLKKFPAVHKPSLSRKGLFLGLFIALASFAAVVYLVPQALSRETAALPAPSISAAQAILLDADTGRVLYEKNAEEKAYPASTTKILTALLTIERVEELKSDLTQQVKIPPEAVGVEGSSIYLAAQEPVTIEDLLYGMMLRSGNDAATALAVIIGGDQQHFIDEMNRRAQELGCTGSQFLNPSGLFDENHYTTVADMGRIAQAAMKNKTFRRIAATEEWNASRAPDKYNYFYNKNKVVHQYEGGNGIKIGYTKASGRTLVASARRDGRQLICVVMGAPDWFNDSYRLMDYGFSLKP</sequence>
<organism evidence="11 12">
    <name type="scientific">Aminipila butyrica</name>
    <dbReference type="NCBI Taxonomy" id="433296"/>
    <lineage>
        <taxon>Bacteria</taxon>
        <taxon>Bacillati</taxon>
        <taxon>Bacillota</taxon>
        <taxon>Clostridia</taxon>
        <taxon>Peptostreptococcales</taxon>
        <taxon>Anaerovoracaceae</taxon>
        <taxon>Aminipila</taxon>
    </lineage>
</organism>
<accession>A0A858BZK1</accession>
<gene>
    <name evidence="11" type="ORF">Ami103574_15315</name>
</gene>
<keyword evidence="12" id="KW-1185">Reference proteome</keyword>
<protein>
    <submittedName>
        <fullName evidence="11">D-alanyl-D-alanine carboxypeptidase</fullName>
    </submittedName>
</protein>
<dbReference type="PANTHER" id="PTHR21581">
    <property type="entry name" value="D-ALANYL-D-ALANINE CARBOXYPEPTIDASE"/>
    <property type="match status" value="1"/>
</dbReference>
<reference evidence="11 12" key="1">
    <citation type="submission" date="2020-02" db="EMBL/GenBank/DDBJ databases">
        <authorList>
            <person name="Kim Y.B."/>
            <person name="Roh S.W."/>
        </authorList>
    </citation>
    <scope>NUCLEOTIDE SEQUENCE [LARGE SCALE GENOMIC DNA]</scope>
    <source>
        <strain evidence="11 12">DSM 103574</strain>
    </source>
</reference>
<dbReference type="GO" id="GO:0071555">
    <property type="term" value="P:cell wall organization"/>
    <property type="evidence" value="ECO:0007669"/>
    <property type="project" value="UniProtKB-KW"/>
</dbReference>
<keyword evidence="11" id="KW-0121">Carboxypeptidase</keyword>
<keyword evidence="4" id="KW-0133">Cell shape</keyword>
<dbReference type="InterPro" id="IPR012338">
    <property type="entry name" value="Beta-lactam/transpept-like"/>
</dbReference>
<dbReference type="InterPro" id="IPR018044">
    <property type="entry name" value="Peptidase_S11"/>
</dbReference>
<evidence type="ECO:0000256" key="6">
    <source>
        <dbReference type="ARBA" id="ARBA00023316"/>
    </source>
</evidence>
<evidence type="ECO:0000256" key="1">
    <source>
        <dbReference type="ARBA" id="ARBA00007164"/>
    </source>
</evidence>
<feature type="active site" description="Acyl-ester intermediate" evidence="7">
    <location>
        <position position="88"/>
    </location>
</feature>
<comment type="similarity">
    <text evidence="1 9">Belongs to the peptidase S11 family.</text>
</comment>
<dbReference type="Gene3D" id="3.40.710.10">
    <property type="entry name" value="DD-peptidase/beta-lactamase superfamily"/>
    <property type="match status" value="1"/>
</dbReference>
<keyword evidence="6" id="KW-0961">Cell wall biogenesis/degradation</keyword>
<evidence type="ECO:0000256" key="8">
    <source>
        <dbReference type="PIRSR" id="PIRSR618044-2"/>
    </source>
</evidence>
<keyword evidence="2" id="KW-0732">Signal</keyword>
<evidence type="ECO:0000313" key="12">
    <source>
        <dbReference type="Proteomes" id="UP000466848"/>
    </source>
</evidence>
<dbReference type="Proteomes" id="UP000466848">
    <property type="component" value="Chromosome"/>
</dbReference>
<dbReference type="PANTHER" id="PTHR21581:SF33">
    <property type="entry name" value="D-ALANYL-D-ALANINE CARBOXYPEPTIDASE DACB"/>
    <property type="match status" value="1"/>
</dbReference>
<feature type="active site" description="Proton acceptor" evidence="7">
    <location>
        <position position="91"/>
    </location>
</feature>
<evidence type="ECO:0000256" key="2">
    <source>
        <dbReference type="ARBA" id="ARBA00022729"/>
    </source>
</evidence>